<accession>A0A817B5T2</accession>
<feature type="transmembrane region" description="Helical" evidence="4">
    <location>
        <begin position="960"/>
        <end position="982"/>
    </location>
</feature>
<feature type="transmembrane region" description="Helical" evidence="4">
    <location>
        <begin position="663"/>
        <end position="680"/>
    </location>
</feature>
<feature type="repeat" description="PPR" evidence="3">
    <location>
        <begin position="94"/>
        <end position="129"/>
    </location>
</feature>
<dbReference type="Pfam" id="PF01535">
    <property type="entry name" value="PPR"/>
    <property type="match status" value="3"/>
</dbReference>
<feature type="transmembrane region" description="Helical" evidence="4">
    <location>
        <begin position="761"/>
        <end position="776"/>
    </location>
</feature>
<evidence type="ECO:0000259" key="5">
    <source>
        <dbReference type="Pfam" id="PF07779"/>
    </source>
</evidence>
<feature type="repeat" description="PPR" evidence="3">
    <location>
        <begin position="196"/>
        <end position="230"/>
    </location>
</feature>
<feature type="transmembrane region" description="Helical" evidence="4">
    <location>
        <begin position="782"/>
        <end position="803"/>
    </location>
</feature>
<evidence type="ECO:0000256" key="2">
    <source>
        <dbReference type="ARBA" id="ARBA00061659"/>
    </source>
</evidence>
<organism evidence="6">
    <name type="scientific">Brassica napus</name>
    <name type="common">Rape</name>
    <dbReference type="NCBI Taxonomy" id="3708"/>
    <lineage>
        <taxon>Eukaryota</taxon>
        <taxon>Viridiplantae</taxon>
        <taxon>Streptophyta</taxon>
        <taxon>Embryophyta</taxon>
        <taxon>Tracheophyta</taxon>
        <taxon>Spermatophyta</taxon>
        <taxon>Magnoliopsida</taxon>
        <taxon>eudicotyledons</taxon>
        <taxon>Gunneridae</taxon>
        <taxon>Pentapetalae</taxon>
        <taxon>rosids</taxon>
        <taxon>malvids</taxon>
        <taxon>Brassicales</taxon>
        <taxon>Brassicaceae</taxon>
        <taxon>Brassiceae</taxon>
        <taxon>Brassica</taxon>
    </lineage>
</organism>
<feature type="transmembrane region" description="Helical" evidence="4">
    <location>
        <begin position="1041"/>
        <end position="1064"/>
    </location>
</feature>
<evidence type="ECO:0000256" key="4">
    <source>
        <dbReference type="SAM" id="Phobius"/>
    </source>
</evidence>
<gene>
    <name evidence="6" type="ORF">DARMORV10_A04P26340.1</name>
</gene>
<comment type="similarity">
    <text evidence="2">Belongs to the PPR family. PCMP-E subfamily.</text>
</comment>
<keyword evidence="1" id="KW-0677">Repeat</keyword>
<sequence>MSLQMLKPEKLVFSISRQFPSLKPTQLEESRPRDLARDFLCLLKKCVSANQIREIQAQMLSNSVYKPNFLIPKAVELGDFNYASSLFSATEQPNHYSYNFMIRGLTNTWRDHGAALSLYRRMKYSDLKPDNFTYNFVFVACGNLPEIGVGRSVHSSLFKVGLDRDDHVNHSLITMYAKCGYVDSARKVFDEITERDMVSWNSMISGYLLAGCSKDAVGLFREMEEEGVEPDERTLVSVLGACGHLGDLKTGRLLEEIATRRKIGLSTFLGSKLISMYGKCGELDSARRVFNQMVNKDRVAWNAVITVYSQNGRSSEAIKLFREMEGSRVSPDAVTFSTVLSACGSVGALELGKRIETYALETGLQHNIYVATGLVDMYGKCGSIEEALRVFEAMPVKNEATWNAMISAYAHHGQAEEALSLFDQMSVPPSDVTFVGVLSACVHAGLVDQGRRYFHEMSSTFGLVPKIEHYTNVIDLLSRAGMLEEAWELMEKFPGKPDEIMLGAILGACQKRRDVVVGGKAMRMLMEMEMEEAKNAGNYVISSKVYAEMKMWDECAKTRALMRERGVVKTPGCSWIEMDGELMEFNAGSDCLQCGNEDSGSLYGLLVEEMKSERFLTLDDSFLIDNRATLRAMAEFGGILFYFYICDRTSVLGESKKNYDRDLFLFLYCLLIIVAAMTSLKKHNDKSPITGKSILYLNRHQTEEWKGWMQVLFLMYHYFAAAEIYNAIRVFIAAYVWMTGFGNFSYYYIRKDFSLARFTQMMWRLNLFVAFSCIILNNDYMLYYICPMHTLFTLMVYGALGIFSRYNEIPSVMAVKIASCFLVVIVMWEIPGVFEIFWSPLTFLLGYTDPAKPDLPLLHEWHFRSGLDRYIWIIGMIYAYFHPTVERWMEKLEECDAKRKNSIKTSIIAISSFVGYLWYEYIYKLDKVTYNKYHPYTSWIPITVYICLRNSTQRLRNFSLTLFAWLGKITLETYISQFHIWLRSNVPNGQPKWLLCIIPEYPMLNFMLTTAIYVLVSHRLFELTNTLKSVFIPTKDDKRLLHNVLAGAAISFCLYLTALILLHIPH</sequence>
<dbReference type="EMBL" id="HG994358">
    <property type="protein sequence ID" value="CAF2290192.1"/>
    <property type="molecule type" value="Genomic_DNA"/>
</dbReference>
<evidence type="ECO:0000256" key="3">
    <source>
        <dbReference type="PROSITE-ProRule" id="PRU00708"/>
    </source>
</evidence>
<feature type="transmembrane region" description="Helical" evidence="4">
    <location>
        <begin position="1002"/>
        <end position="1021"/>
    </location>
</feature>
<reference evidence="6" key="1">
    <citation type="submission" date="2021-01" db="EMBL/GenBank/DDBJ databases">
        <authorList>
            <consortium name="Genoscope - CEA"/>
            <person name="William W."/>
        </authorList>
    </citation>
    <scope>NUCLEOTIDE SEQUENCE</scope>
</reference>
<dbReference type="PANTHER" id="PTHR24015:SF553">
    <property type="entry name" value="DYW DOMAIN-CONTAINING PROTEIN"/>
    <property type="match status" value="1"/>
</dbReference>
<dbReference type="PROSITE" id="PS51375">
    <property type="entry name" value="PPR"/>
    <property type="match status" value="4"/>
</dbReference>
<keyword evidence="4" id="KW-1133">Transmembrane helix</keyword>
<dbReference type="FunFam" id="1.25.40.10:FF:000409">
    <property type="entry name" value="Pentatricopeptide repeat-containing protein, chloroplastic"/>
    <property type="match status" value="1"/>
</dbReference>
<feature type="domain" description="Cas1p 10 TM acyl transferase" evidence="5">
    <location>
        <begin position="627"/>
        <end position="1039"/>
    </location>
</feature>
<evidence type="ECO:0000256" key="1">
    <source>
        <dbReference type="ARBA" id="ARBA00022737"/>
    </source>
</evidence>
<dbReference type="Gene3D" id="1.25.40.10">
    <property type="entry name" value="Tetratricopeptide repeat domain"/>
    <property type="match status" value="4"/>
</dbReference>
<dbReference type="Proteomes" id="UP001295469">
    <property type="component" value="Chromosome A04"/>
</dbReference>
<feature type="transmembrane region" description="Helical" evidence="4">
    <location>
        <begin position="731"/>
        <end position="749"/>
    </location>
</feature>
<dbReference type="FunFam" id="1.25.40.10:FF:001095">
    <property type="entry name" value="Pentatricopeptide repeat-containing protein At2g34400"/>
    <property type="match status" value="1"/>
</dbReference>
<dbReference type="Pfam" id="PF13041">
    <property type="entry name" value="PPR_2"/>
    <property type="match status" value="4"/>
</dbReference>
<dbReference type="InterPro" id="IPR011990">
    <property type="entry name" value="TPR-like_helical_dom_sf"/>
</dbReference>
<dbReference type="Pfam" id="PF20431">
    <property type="entry name" value="E_motif"/>
    <property type="match status" value="1"/>
</dbReference>
<dbReference type="FunFam" id="1.25.40.10:FF:001093">
    <property type="entry name" value="Pentatricopeptide repeat-containing protein At2g34400"/>
    <property type="match status" value="1"/>
</dbReference>
<feature type="repeat" description="PPR" evidence="3">
    <location>
        <begin position="297"/>
        <end position="331"/>
    </location>
</feature>
<proteinExistence type="inferred from homology"/>
<dbReference type="FunFam" id="1.25.40.10:FF:000284">
    <property type="entry name" value="Pentatricopeptide repeat-containing protein"/>
    <property type="match status" value="1"/>
</dbReference>
<name>A0A817B5T2_BRANA</name>
<keyword evidence="4" id="KW-0812">Transmembrane</keyword>
<feature type="repeat" description="PPR" evidence="3">
    <location>
        <begin position="398"/>
        <end position="428"/>
    </location>
</feature>
<keyword evidence="4" id="KW-0472">Membrane</keyword>
<dbReference type="NCBIfam" id="TIGR00756">
    <property type="entry name" value="PPR"/>
    <property type="match status" value="5"/>
</dbReference>
<protein>
    <submittedName>
        <fullName evidence="6">(rape) hypothetical protein</fullName>
    </submittedName>
</protein>
<dbReference type="InterPro" id="IPR012419">
    <property type="entry name" value="Cas1_AcylTrans_dom"/>
</dbReference>
<dbReference type="AlphaFoldDB" id="A0A817B5T2"/>
<dbReference type="GO" id="GO:0009451">
    <property type="term" value="P:RNA modification"/>
    <property type="evidence" value="ECO:0007669"/>
    <property type="project" value="InterPro"/>
</dbReference>
<dbReference type="GO" id="GO:0003723">
    <property type="term" value="F:RNA binding"/>
    <property type="evidence" value="ECO:0007669"/>
    <property type="project" value="InterPro"/>
</dbReference>
<dbReference type="InterPro" id="IPR002885">
    <property type="entry name" value="PPR_rpt"/>
</dbReference>
<feature type="transmembrane region" description="Helical" evidence="4">
    <location>
        <begin position="815"/>
        <end position="841"/>
    </location>
</feature>
<evidence type="ECO:0000313" key="6">
    <source>
        <dbReference type="EMBL" id="CAF2290192.1"/>
    </source>
</evidence>
<dbReference type="PANTHER" id="PTHR24015">
    <property type="entry name" value="OS07G0578800 PROTEIN-RELATED"/>
    <property type="match status" value="1"/>
</dbReference>
<dbReference type="Pfam" id="PF07779">
    <property type="entry name" value="Cas1_AcylT"/>
    <property type="match status" value="1"/>
</dbReference>
<dbReference type="InterPro" id="IPR046848">
    <property type="entry name" value="E_motif"/>
</dbReference>
<feature type="transmembrane region" description="Helical" evidence="4">
    <location>
        <begin position="902"/>
        <end position="921"/>
    </location>
</feature>
<dbReference type="InterPro" id="IPR046960">
    <property type="entry name" value="PPR_At4g14850-like_plant"/>
</dbReference>